<evidence type="ECO:0000313" key="3">
    <source>
        <dbReference type="Proteomes" id="UP001161276"/>
    </source>
</evidence>
<dbReference type="RefSeq" id="WP_088588903.1">
    <property type="nucleotide sequence ID" value="NZ_CADIJU010000010.1"/>
</dbReference>
<dbReference type="GeneID" id="99732394"/>
<dbReference type="AlphaFoldDB" id="A0AA42WHX2"/>
<reference evidence="2" key="1">
    <citation type="submission" date="2022-09" db="EMBL/GenBank/DDBJ databases">
        <title>Intensive care unit water sources are persistently colonized with multi-drug resistant bacteria and are the site of extensive horizontal gene transfer of antibiotic resistance genes.</title>
        <authorList>
            <person name="Diorio-Toth L."/>
        </authorList>
    </citation>
    <scope>NUCLEOTIDE SEQUENCE</scope>
    <source>
        <strain evidence="2">GD03676</strain>
    </source>
</reference>
<dbReference type="Proteomes" id="UP001161276">
    <property type="component" value="Unassembled WGS sequence"/>
</dbReference>
<feature type="domain" description="YdhG-like" evidence="1">
    <location>
        <begin position="29"/>
        <end position="122"/>
    </location>
</feature>
<evidence type="ECO:0000259" key="1">
    <source>
        <dbReference type="Pfam" id="PF08818"/>
    </source>
</evidence>
<dbReference type="InterPro" id="IPR014922">
    <property type="entry name" value="YdhG-like"/>
</dbReference>
<protein>
    <submittedName>
        <fullName evidence="2">DUF1801 domain-containing protein</fullName>
    </submittedName>
</protein>
<dbReference type="Pfam" id="PF08818">
    <property type="entry name" value="DUF1801"/>
    <property type="match status" value="1"/>
</dbReference>
<dbReference type="SUPFAM" id="SSF159888">
    <property type="entry name" value="YdhG-like"/>
    <property type="match status" value="1"/>
</dbReference>
<sequence length="130" mass="14548">MLSGGNPQIPKGEGDGPVQAYIAAMPGWKRDLGRRLDALIVKAIPDVHKAVKWNSPFYGLKGEGWFLSLHCFTKYVKVAFFRGQSLQPVPPGASKSQDTRYLDIREDDVLDEAQFSDWVRQASQLPGERM</sequence>
<gene>
    <name evidence="2" type="ORF">N5K24_30405</name>
</gene>
<evidence type="ECO:0000313" key="2">
    <source>
        <dbReference type="EMBL" id="MDH2054743.1"/>
    </source>
</evidence>
<organism evidence="2 3">
    <name type="scientific">Achromobacter marplatensis</name>
    <dbReference type="NCBI Taxonomy" id="470868"/>
    <lineage>
        <taxon>Bacteria</taxon>
        <taxon>Pseudomonadati</taxon>
        <taxon>Pseudomonadota</taxon>
        <taxon>Betaproteobacteria</taxon>
        <taxon>Burkholderiales</taxon>
        <taxon>Alcaligenaceae</taxon>
        <taxon>Achromobacter</taxon>
    </lineage>
</organism>
<accession>A0AA42WHX2</accession>
<dbReference type="Gene3D" id="3.90.1150.200">
    <property type="match status" value="1"/>
</dbReference>
<name>A0AA42WHX2_9BURK</name>
<comment type="caution">
    <text evidence="2">The sequence shown here is derived from an EMBL/GenBank/DDBJ whole genome shotgun (WGS) entry which is preliminary data.</text>
</comment>
<proteinExistence type="predicted"/>
<dbReference type="EMBL" id="JAOCKG010000028">
    <property type="protein sequence ID" value="MDH2054743.1"/>
    <property type="molecule type" value="Genomic_DNA"/>
</dbReference>